<dbReference type="Pfam" id="PF01425">
    <property type="entry name" value="Amidase"/>
    <property type="match status" value="1"/>
</dbReference>
<dbReference type="EMBL" id="PDCP01000003">
    <property type="protein sequence ID" value="PEG42340.1"/>
    <property type="molecule type" value="Genomic_DNA"/>
</dbReference>
<evidence type="ECO:0000313" key="5">
    <source>
        <dbReference type="Proteomes" id="UP000465302"/>
    </source>
</evidence>
<feature type="domain" description="Amidase" evidence="1">
    <location>
        <begin position="25"/>
        <end position="464"/>
    </location>
</feature>
<dbReference type="InterPro" id="IPR052739">
    <property type="entry name" value="FAAH2"/>
</dbReference>
<evidence type="ECO:0000313" key="3">
    <source>
        <dbReference type="EMBL" id="PEG42340.1"/>
    </source>
</evidence>
<comment type="caution">
    <text evidence="3">The sequence shown here is derived from an EMBL/GenBank/DDBJ whole genome shotgun (WGS) entry which is preliminary data.</text>
</comment>
<dbReference type="Gene3D" id="3.90.1300.10">
    <property type="entry name" value="Amidase signature (AS) domain"/>
    <property type="match status" value="1"/>
</dbReference>
<evidence type="ECO:0000259" key="1">
    <source>
        <dbReference type="Pfam" id="PF01425"/>
    </source>
</evidence>
<evidence type="ECO:0000313" key="2">
    <source>
        <dbReference type="EMBL" id="GFG51199.1"/>
    </source>
</evidence>
<sequence>MADIGLRPAHALAEAIRRREISSRELLEHYLARVDALNPALNAVVTLDPDGARRAADAADGALARGEQTGPLHGVPMTIKDTYQTAGMRTTCGLPAWDHVPERDAEAVRRLRDAGAVIFGKTNTPMLAGDWQTYNTIFGTTNNPWDTARTPGGSSGGAAAAVAAGMTALELGSDIGGSIRFPSSWCGVYGHKSSWGIVPQTGHMPPAPGTQTVTDLSVVGPLARDVADLELALGVLAGPAGLDAIAWRLELPPARATALRELRLALWLDDPAYPVDAEVAAALETAAGTLREGGARIVDARPAVALPDVMRLYQQLLYPILLSTISQRSFDSMAKLAESLPESDDRPLARTARFATQRHRDWLFANEKREQLRALMAEFFTDVDALLIPVAMVAAIPHDHSEPFYERVIEVNGETRPYNDLMAWMALATLTHLPATVVPVGRTESGLPVGIQIVGPHLEDHTTLAVGRSIEELLGGFVPPPGY</sequence>
<dbReference type="RefSeq" id="WP_097938122.1">
    <property type="nucleotide sequence ID" value="NZ_BLKS01000001.1"/>
</dbReference>
<dbReference type="NCBIfam" id="NF004816">
    <property type="entry name" value="PRK06170.1"/>
    <property type="match status" value="1"/>
</dbReference>
<organism evidence="3 4">
    <name type="scientific">Mycolicibacterium agri</name>
    <name type="common">Mycobacterium agri</name>
    <dbReference type="NCBI Taxonomy" id="36811"/>
    <lineage>
        <taxon>Bacteria</taxon>
        <taxon>Bacillati</taxon>
        <taxon>Actinomycetota</taxon>
        <taxon>Actinomycetes</taxon>
        <taxon>Mycobacteriales</taxon>
        <taxon>Mycobacteriaceae</taxon>
        <taxon>Mycolicibacterium</taxon>
    </lineage>
</organism>
<keyword evidence="4" id="KW-1185">Reference proteome</keyword>
<accession>A0A2A7NEP5</accession>
<dbReference type="InterPro" id="IPR036928">
    <property type="entry name" value="AS_sf"/>
</dbReference>
<dbReference type="InterPro" id="IPR023631">
    <property type="entry name" value="Amidase_dom"/>
</dbReference>
<dbReference type="Proteomes" id="UP000465302">
    <property type="component" value="Unassembled WGS sequence"/>
</dbReference>
<reference evidence="3 4" key="1">
    <citation type="submission" date="2017-10" db="EMBL/GenBank/DDBJ databases">
        <title>The new phylogeny of genus Mycobacterium.</title>
        <authorList>
            <person name="Tortoli E."/>
            <person name="Trovato A."/>
            <person name="Cirillo D.M."/>
        </authorList>
    </citation>
    <scope>NUCLEOTIDE SEQUENCE [LARGE SCALE GENOMIC DNA]</scope>
    <source>
        <strain evidence="3 4">CCUG37673</strain>
    </source>
</reference>
<dbReference type="SUPFAM" id="SSF75304">
    <property type="entry name" value="Amidase signature (AS) enzymes"/>
    <property type="match status" value="1"/>
</dbReference>
<dbReference type="PANTHER" id="PTHR43372:SF4">
    <property type="entry name" value="FATTY-ACID AMIDE HYDROLASE 2"/>
    <property type="match status" value="1"/>
</dbReference>
<name>A0A2A7NEP5_MYCAG</name>
<reference evidence="2" key="3">
    <citation type="submission" date="2020-02" db="EMBL/GenBank/DDBJ databases">
        <authorList>
            <person name="Matsumoto Y."/>
            <person name="Motooka D."/>
            <person name="Nakamura S."/>
        </authorList>
    </citation>
    <scope>NUCLEOTIDE SEQUENCE</scope>
    <source>
        <strain evidence="2">JCM 6377</strain>
    </source>
</reference>
<proteinExistence type="predicted"/>
<dbReference type="AlphaFoldDB" id="A0A2A7NEP5"/>
<dbReference type="OrthoDB" id="182039at2"/>
<reference evidence="2 5" key="2">
    <citation type="journal article" date="2019" name="Emerg. Microbes Infect.">
        <title>Comprehensive subspecies identification of 175 nontuberculous mycobacteria species based on 7547 genomic profiles.</title>
        <authorList>
            <person name="Matsumoto Y."/>
            <person name="Kinjo T."/>
            <person name="Motooka D."/>
            <person name="Nabeya D."/>
            <person name="Jung N."/>
            <person name="Uechi K."/>
            <person name="Horii T."/>
            <person name="Iida T."/>
            <person name="Fujita J."/>
            <person name="Nakamura S."/>
        </authorList>
    </citation>
    <scope>NUCLEOTIDE SEQUENCE [LARGE SCALE GENOMIC DNA]</scope>
    <source>
        <strain evidence="2 5">JCM 6377</strain>
    </source>
</reference>
<dbReference type="EMBL" id="BLKS01000001">
    <property type="protein sequence ID" value="GFG51199.1"/>
    <property type="molecule type" value="Genomic_DNA"/>
</dbReference>
<dbReference type="GO" id="GO:0012505">
    <property type="term" value="C:endomembrane system"/>
    <property type="evidence" value="ECO:0007669"/>
    <property type="project" value="TreeGrafter"/>
</dbReference>
<dbReference type="PANTHER" id="PTHR43372">
    <property type="entry name" value="FATTY-ACID AMIDE HYDROLASE"/>
    <property type="match status" value="1"/>
</dbReference>
<gene>
    <name evidence="3" type="ORF">CQY20_02755</name>
    <name evidence="2" type="ORF">MAGR_26400</name>
</gene>
<protein>
    <submittedName>
        <fullName evidence="3">Amidase</fullName>
    </submittedName>
</protein>
<evidence type="ECO:0000313" key="4">
    <source>
        <dbReference type="Proteomes" id="UP000220914"/>
    </source>
</evidence>
<dbReference type="Proteomes" id="UP000220914">
    <property type="component" value="Unassembled WGS sequence"/>
</dbReference>